<comment type="subcellular location">
    <subcellularLocation>
        <location evidence="1">Secreted</location>
    </subcellularLocation>
</comment>
<gene>
    <name evidence="3" type="ORF">ACFQ4G_08525</name>
</gene>
<dbReference type="Gene3D" id="2.150.10.10">
    <property type="entry name" value="Serralysin-like metalloprotease, C-terminal"/>
    <property type="match status" value="3"/>
</dbReference>
<protein>
    <recommendedName>
        <fullName evidence="5">Calcium-binding protein</fullName>
    </recommendedName>
</protein>
<dbReference type="PROSITE" id="PS00330">
    <property type="entry name" value="HEMOLYSIN_CALCIUM"/>
    <property type="match status" value="1"/>
</dbReference>
<sequence>MTFHFEHCVAKLQPQLMNPVLYGEIIAAPILVEKMTVKIIATDVDANGETYYAGIFDYTLGSKYNSEKWWSKGSVEAFADGNFSSKTVIKKIYEYNKEGIKSGFHWTLDQSWNYATKDLYASPELKLRYDAVRFFGAIHSETSHDPRPVEAPSPSGDLLKILFAQDYNYIGSAANDTFQPYGGRAGAEGFRNGGVAHGGRGNDTFTGWEGRDLLYGDSGNDRLTGSEGDTLDGGSGDDYVVGAVGTTMIGGTGNDTLELNLSSIKTAVTFRPIDQATATVTLAPNTTIQGFEHFFVTLGSGKDTIDLRGFSLSNTFTAGDASQSSQSFLDGGAGNNKLVVDAASRGTVELARVQTLEADLSALTTAADISSDYVHFDGFRASGPNYHNSFTAMVVTGGSANDIISGGVGIDTLRGRGGNDRLTGSEGDTLDGGSGDDYVVGAVGATMIGGTGNDTLELNLSSIKTAVTFRPIDQATATVTLAPNTAIQGFEHFFVTLGSGKDTIDLRGFSLSNTFTAGDASQSSQSFLDGGAGNNKLVVDAASRGTVEVYRVQKLEADLSALTTAADISSNHIYFDGFQASGLSSNNSFTAMVVTGGSVNDTISGSNGADYLNGGAGSDVLTGDLGRDIFAFTTALGASNIDHITDFTKKSDKINLSNTIFKTLPAGILSEDAFKNIELFPGKLDETDRILYNHKTGVLSYDADGNGKLAAINFLVIDNNLKNLSFNDILIV</sequence>
<evidence type="ECO:0000313" key="3">
    <source>
        <dbReference type="EMBL" id="MFD1301626.1"/>
    </source>
</evidence>
<comment type="caution">
    <text evidence="3">The sequence shown here is derived from an EMBL/GenBank/DDBJ whole genome shotgun (WGS) entry which is preliminary data.</text>
</comment>
<dbReference type="PRINTS" id="PR00313">
    <property type="entry name" value="CABNDNGRPT"/>
</dbReference>
<evidence type="ECO:0000256" key="1">
    <source>
        <dbReference type="ARBA" id="ARBA00004613"/>
    </source>
</evidence>
<keyword evidence="4" id="KW-1185">Reference proteome</keyword>
<dbReference type="InterPro" id="IPR011049">
    <property type="entry name" value="Serralysin-like_metalloprot_C"/>
</dbReference>
<evidence type="ECO:0000256" key="2">
    <source>
        <dbReference type="ARBA" id="ARBA00022525"/>
    </source>
</evidence>
<dbReference type="Proteomes" id="UP001597176">
    <property type="component" value="Unassembled WGS sequence"/>
</dbReference>
<dbReference type="RefSeq" id="WP_238208840.1">
    <property type="nucleotide sequence ID" value="NZ_JBHTND010000009.1"/>
</dbReference>
<keyword evidence="2" id="KW-0964">Secreted</keyword>
<dbReference type="InterPro" id="IPR050557">
    <property type="entry name" value="RTX_toxin/Mannuronan_C5-epim"/>
</dbReference>
<name>A0ABW3WWP7_9HYPH</name>
<dbReference type="InterPro" id="IPR001343">
    <property type="entry name" value="Hemolysn_Ca-bd"/>
</dbReference>
<dbReference type="Pfam" id="PF00353">
    <property type="entry name" value="HemolysinCabind"/>
    <property type="match status" value="4"/>
</dbReference>
<dbReference type="PANTHER" id="PTHR38340:SF1">
    <property type="entry name" value="S-LAYER PROTEIN"/>
    <property type="match status" value="1"/>
</dbReference>
<reference evidence="4" key="1">
    <citation type="journal article" date="2019" name="Int. J. Syst. Evol. Microbiol.">
        <title>The Global Catalogue of Microorganisms (GCM) 10K type strain sequencing project: providing services to taxonomists for standard genome sequencing and annotation.</title>
        <authorList>
            <consortium name="The Broad Institute Genomics Platform"/>
            <consortium name="The Broad Institute Genome Sequencing Center for Infectious Disease"/>
            <person name="Wu L."/>
            <person name="Ma J."/>
        </authorList>
    </citation>
    <scope>NUCLEOTIDE SEQUENCE [LARGE SCALE GENOMIC DNA]</scope>
    <source>
        <strain evidence="4">CCUG 56108</strain>
    </source>
</reference>
<proteinExistence type="predicted"/>
<evidence type="ECO:0008006" key="5">
    <source>
        <dbReference type="Google" id="ProtNLM"/>
    </source>
</evidence>
<accession>A0ABW3WWP7</accession>
<organism evidence="3 4">
    <name type="scientific">Methylobacterium marchantiae</name>
    <dbReference type="NCBI Taxonomy" id="600331"/>
    <lineage>
        <taxon>Bacteria</taxon>
        <taxon>Pseudomonadati</taxon>
        <taxon>Pseudomonadota</taxon>
        <taxon>Alphaproteobacteria</taxon>
        <taxon>Hyphomicrobiales</taxon>
        <taxon>Methylobacteriaceae</taxon>
        <taxon>Methylobacterium</taxon>
    </lineage>
</organism>
<dbReference type="SUPFAM" id="SSF51120">
    <property type="entry name" value="beta-Roll"/>
    <property type="match status" value="3"/>
</dbReference>
<dbReference type="PANTHER" id="PTHR38340">
    <property type="entry name" value="S-LAYER PROTEIN"/>
    <property type="match status" value="1"/>
</dbReference>
<dbReference type="InterPro" id="IPR018511">
    <property type="entry name" value="Hemolysin-typ_Ca-bd_CS"/>
</dbReference>
<dbReference type="EMBL" id="JBHTND010000009">
    <property type="protein sequence ID" value="MFD1301626.1"/>
    <property type="molecule type" value="Genomic_DNA"/>
</dbReference>
<evidence type="ECO:0000313" key="4">
    <source>
        <dbReference type="Proteomes" id="UP001597176"/>
    </source>
</evidence>